<keyword evidence="4" id="KW-0863">Zinc-finger</keyword>
<dbReference type="Gene3D" id="3.30.40.10">
    <property type="entry name" value="Zinc/RING finger domain, C3HC4 (zinc finger)"/>
    <property type="match status" value="1"/>
</dbReference>
<dbReference type="PROSITE" id="PS50089">
    <property type="entry name" value="ZF_RING_2"/>
    <property type="match status" value="1"/>
</dbReference>
<feature type="repeat" description="ANK" evidence="3">
    <location>
        <begin position="629"/>
        <end position="661"/>
    </location>
</feature>
<proteinExistence type="predicted"/>
<dbReference type="AlphaFoldDB" id="A0A7J6LRU2"/>
<sequence length="1201" mass="132386">MSLRAKSALLASITTPLTQRQQQQPYSDLVARVVEALSSIFRTASVVADGQVFEGSRELMRLSEFLVVDRKLRELLKVGDVMPDGSVQTLAGDQPARDWFHLKERQRSSNMSAVGMIDEGAFLDRWCSIVLSPGRGWSVDDRETCRGIVESLEEFSGKSDPTADRGLGADHRRRADEGQAFASTAAGVRALYRSTVHSCFRSDDAREKWDKLCEEVDARYPNPPEGLRQAEELQVLGMELFYEDAQRAKWQFDEFARRLQQLTRSKFIPSELPSQNKVVENCRLFHANNLLTMLDIVTGALQFTTLESFLAGMRLVMAEQQLDRHDLCLVGVRNTINDYLPTAAQQVFPPTEPPPLSSWKPPCLELYVRVCQFVCCLEMHLPNLWATRSHQAVLAYKSLWEKERALLLATMDDDTPLAEGIIRHTPAIVVDEVRQLPSGRTTIHFAAWHGNMRLCQYLLAKGADVFEKVTSEGLMPFALALERGHLDVAKLLLDAAIREYRYQDRHLVYEYAPKTLQALDAIMDWTIDRSSLQRGEIVRFTRVPEDGDNTTDANRASNGVGLQSRGRRGGVVSLTKDARRPITGLGRSPRKDPKIEMASCTAHVAPHYVPFVKLLRGLGARLNGPVMARGGTRLHKAATTGKVDLVESLCMGRADVNLTDLDSMTPLALAVRAATADARLIGALLRFGADPSMQFPRDGRQGSSRWSPLHCAASKGCIGAVKLLLDFRADASMYDEEGTTPLHLAVSGNHKPIVSCLTHFGKRSLDVNATDKEGNTALDVAMVTPDSDACVEALACAGASHSVFWYIEQGDADEIESLAKRGYVDFAQVNGKGQTPLELARSMPGFLGKTMVQVLERILDTSVSAMPPRKCPLPLTRPESLEGSSRTEDTDCCCSACLLALEEPAMMACTNTCSHVFHYDCIAQWSSRDNRCPQCKRRFQWIAEYGPDGSRVRYAHCKLVRQKGIENTEAAELRCEGCGDTLPQEADSSSPEEDIVLCTGMDGSCLATFHGHCAAELLYGRVKDLGYDRSDVDEGFLHLYFACPYCHSNGLVDPPPAKTSASARKRKKRHEHHRRQHKVPPPSTSASTVVEDPEGPDQRKRPHHASGFLMVDEGAPRATTSTPLPVAFKDASNSALADFLTRTAPDPSRPTSLANVAIYRQRRLARKAMRDRQAAAAAASSSSSAQAAAGGKDANLESSHQ</sequence>
<dbReference type="Gene3D" id="1.25.40.20">
    <property type="entry name" value="Ankyrin repeat-containing domain"/>
    <property type="match status" value="2"/>
</dbReference>
<dbReference type="SUPFAM" id="SSF48403">
    <property type="entry name" value="Ankyrin repeat"/>
    <property type="match status" value="1"/>
</dbReference>
<evidence type="ECO:0000259" key="6">
    <source>
        <dbReference type="PROSITE" id="PS50089"/>
    </source>
</evidence>
<feature type="repeat" description="ANK" evidence="3">
    <location>
        <begin position="737"/>
        <end position="772"/>
    </location>
</feature>
<evidence type="ECO:0000313" key="8">
    <source>
        <dbReference type="Proteomes" id="UP000572268"/>
    </source>
</evidence>
<keyword evidence="4" id="KW-0479">Metal-binding</keyword>
<dbReference type="InterPro" id="IPR050776">
    <property type="entry name" value="Ank_Repeat/CDKN_Inhibitor"/>
</dbReference>
<accession>A0A7J6LRU2</accession>
<dbReference type="InterPro" id="IPR002110">
    <property type="entry name" value="Ankyrin_rpt"/>
</dbReference>
<dbReference type="PROSITE" id="PS50088">
    <property type="entry name" value="ANK_REPEAT"/>
    <property type="match status" value="4"/>
</dbReference>
<feature type="repeat" description="ANK" evidence="3">
    <location>
        <begin position="438"/>
        <end position="465"/>
    </location>
</feature>
<dbReference type="SUPFAM" id="SSF57850">
    <property type="entry name" value="RING/U-box"/>
    <property type="match status" value="1"/>
</dbReference>
<comment type="caution">
    <text evidence="7">The sequence shown here is derived from an EMBL/GenBank/DDBJ whole genome shotgun (WGS) entry which is preliminary data.</text>
</comment>
<keyword evidence="1" id="KW-0677">Repeat</keyword>
<feature type="compositionally biased region" description="Polar residues" evidence="5">
    <location>
        <begin position="550"/>
        <end position="561"/>
    </location>
</feature>
<organism evidence="7 8">
    <name type="scientific">Perkinsus olseni</name>
    <name type="common">Perkinsus atlanticus</name>
    <dbReference type="NCBI Taxonomy" id="32597"/>
    <lineage>
        <taxon>Eukaryota</taxon>
        <taxon>Sar</taxon>
        <taxon>Alveolata</taxon>
        <taxon>Perkinsozoa</taxon>
        <taxon>Perkinsea</taxon>
        <taxon>Perkinsida</taxon>
        <taxon>Perkinsidae</taxon>
        <taxon>Perkinsus</taxon>
    </lineage>
</organism>
<dbReference type="InterPro" id="IPR013083">
    <property type="entry name" value="Znf_RING/FYVE/PHD"/>
</dbReference>
<keyword evidence="2 3" id="KW-0040">ANK repeat</keyword>
<dbReference type="Proteomes" id="UP000572268">
    <property type="component" value="Unassembled WGS sequence"/>
</dbReference>
<feature type="compositionally biased region" description="Basic residues" evidence="5">
    <location>
        <begin position="1063"/>
        <end position="1078"/>
    </location>
</feature>
<feature type="region of interest" description="Disordered" evidence="5">
    <location>
        <begin position="1054"/>
        <end position="1103"/>
    </location>
</feature>
<dbReference type="PANTHER" id="PTHR24201">
    <property type="entry name" value="ANK_REP_REGION DOMAIN-CONTAINING PROTEIN"/>
    <property type="match status" value="1"/>
</dbReference>
<dbReference type="GO" id="GO:0008270">
    <property type="term" value="F:zinc ion binding"/>
    <property type="evidence" value="ECO:0007669"/>
    <property type="project" value="UniProtKB-KW"/>
</dbReference>
<dbReference type="PROSITE" id="PS50297">
    <property type="entry name" value="ANK_REP_REGION"/>
    <property type="match status" value="4"/>
</dbReference>
<feature type="repeat" description="ANK" evidence="3">
    <location>
        <begin position="704"/>
        <end position="736"/>
    </location>
</feature>
<protein>
    <submittedName>
        <fullName evidence="7">Ankyrin repeat A protein 2</fullName>
    </submittedName>
</protein>
<evidence type="ECO:0000256" key="4">
    <source>
        <dbReference type="PROSITE-ProRule" id="PRU00175"/>
    </source>
</evidence>
<evidence type="ECO:0000256" key="3">
    <source>
        <dbReference type="PROSITE-ProRule" id="PRU00023"/>
    </source>
</evidence>
<dbReference type="Pfam" id="PF00023">
    <property type="entry name" value="Ank"/>
    <property type="match status" value="1"/>
</dbReference>
<dbReference type="EMBL" id="JABANN010000346">
    <property type="protein sequence ID" value="KAF4661611.1"/>
    <property type="molecule type" value="Genomic_DNA"/>
</dbReference>
<dbReference type="InterPro" id="IPR001841">
    <property type="entry name" value="Znf_RING"/>
</dbReference>
<feature type="compositionally biased region" description="Low complexity" evidence="5">
    <location>
        <begin position="1174"/>
        <end position="1189"/>
    </location>
</feature>
<dbReference type="SMART" id="SM00184">
    <property type="entry name" value="RING"/>
    <property type="match status" value="1"/>
</dbReference>
<feature type="region of interest" description="Disordered" evidence="5">
    <location>
        <begin position="1169"/>
        <end position="1201"/>
    </location>
</feature>
<dbReference type="Pfam" id="PF12796">
    <property type="entry name" value="Ank_2"/>
    <property type="match status" value="2"/>
</dbReference>
<reference evidence="7 8" key="1">
    <citation type="submission" date="2020-04" db="EMBL/GenBank/DDBJ databases">
        <title>Perkinsus olseni comparative genomics.</title>
        <authorList>
            <person name="Bogema D.R."/>
        </authorList>
    </citation>
    <scope>NUCLEOTIDE SEQUENCE [LARGE SCALE GENOMIC DNA]</scope>
    <source>
        <strain evidence="7">ATCC PRA-31</strain>
    </source>
</reference>
<keyword evidence="4" id="KW-0862">Zinc</keyword>
<gene>
    <name evidence="7" type="primary">ANKRA2</name>
    <name evidence="7" type="ORF">FOL46_005665</name>
</gene>
<feature type="domain" description="RING-type" evidence="6">
    <location>
        <begin position="894"/>
        <end position="936"/>
    </location>
</feature>
<name>A0A7J6LRU2_PEROL</name>
<evidence type="ECO:0000313" key="7">
    <source>
        <dbReference type="EMBL" id="KAF4661611.1"/>
    </source>
</evidence>
<dbReference type="Pfam" id="PF13639">
    <property type="entry name" value="zf-RING_2"/>
    <property type="match status" value="1"/>
</dbReference>
<evidence type="ECO:0000256" key="5">
    <source>
        <dbReference type="SAM" id="MobiDB-lite"/>
    </source>
</evidence>
<evidence type="ECO:0000256" key="2">
    <source>
        <dbReference type="ARBA" id="ARBA00023043"/>
    </source>
</evidence>
<feature type="region of interest" description="Disordered" evidence="5">
    <location>
        <begin position="545"/>
        <end position="573"/>
    </location>
</feature>
<evidence type="ECO:0000256" key="1">
    <source>
        <dbReference type="ARBA" id="ARBA00022737"/>
    </source>
</evidence>
<dbReference type="InterPro" id="IPR036770">
    <property type="entry name" value="Ankyrin_rpt-contain_sf"/>
</dbReference>
<dbReference type="SMART" id="SM00248">
    <property type="entry name" value="ANK"/>
    <property type="match status" value="7"/>
</dbReference>